<feature type="compositionally biased region" description="Acidic residues" evidence="1">
    <location>
        <begin position="463"/>
        <end position="531"/>
    </location>
</feature>
<protein>
    <recommendedName>
        <fullName evidence="4">Chemotaxis protein CheA</fullName>
    </recommendedName>
</protein>
<gene>
    <name evidence="2" type="ORF">ROG8370_02170</name>
</gene>
<feature type="compositionally biased region" description="Basic and acidic residues" evidence="1">
    <location>
        <begin position="582"/>
        <end position="603"/>
    </location>
</feature>
<evidence type="ECO:0000313" key="3">
    <source>
        <dbReference type="Proteomes" id="UP000194012"/>
    </source>
</evidence>
<feature type="region of interest" description="Disordered" evidence="1">
    <location>
        <begin position="99"/>
        <end position="240"/>
    </location>
</feature>
<evidence type="ECO:0000313" key="2">
    <source>
        <dbReference type="EMBL" id="SLN49187.1"/>
    </source>
</evidence>
<dbReference type="Proteomes" id="UP000194012">
    <property type="component" value="Unassembled WGS sequence"/>
</dbReference>
<proteinExistence type="predicted"/>
<sequence length="762" mass="82587">MVGSSKILTVSYGTFSCTLEGFDDSFDTMKAIAEYFRDLAADDRYFGAEPPTPDAEMLARIAEREIARRVEAHEEQGKIVLRAEAGTALGQAVALANAPEAQAPAPEQAPEPAPEPVQDVAPSPEPTPEPEVEQSAPEQEVAAPEVVEKEISEDIQTEVAEAAPVEMPEGLEEEAVAEPEAVEDEQATAEPEPVEEEQAVAEPEPVAQDDVQPEVEAEDVAQDLEQVQEPAAPGDSESIAAKLSRIRSVVSGAEQSFGADEYNEDEHAQGFIDTTTADLNAALAEDDAAQSTDASYSMVEIDDDELAAIMARANAMEAPEDEDALQEVEAEDQAQETAQDDVATDERNEFEDTLASLLADAMPVETARVEIEEITEIESVTEIEETVAPEAELSVAAAAEDEPALTNARVIKIKRAEFEAAVASGLFQEDDDTSEESDSNLFEEGDSFLSPEEEAELQRELAEVEAEFENDLAEDFAEIEDEIEDAAEDAGDDLEDAAEDDAAEAEDEDDAEIEEETAADFESEEEQDEEPQQGRRKLETAETPSDLTRIFDETDNQLDAPASSQRRNAIQHLRAAVAATRAETEAGAKPSRGVDDTAYRDDLANVVRPRRPQVVSDAGRSARPEEVRPAPLKLVAEQRIDTPREPIRPRRVSTSDIAPEMEQTGGDSGFSAFAEEMGANQLPELLEAAAAYLADVEGRPQFSRPMLMGKLKEVEQESFSREDGLRSFGQLLRQGKLQKLAGGRFSVTNATDYRDPGARNVG</sequence>
<feature type="region of interest" description="Disordered" evidence="1">
    <location>
        <begin position="425"/>
        <end position="671"/>
    </location>
</feature>
<feature type="compositionally biased region" description="Acidic residues" evidence="1">
    <location>
        <begin position="428"/>
        <end position="455"/>
    </location>
</feature>
<feature type="region of interest" description="Disordered" evidence="1">
    <location>
        <begin position="317"/>
        <end position="348"/>
    </location>
</feature>
<dbReference type="EMBL" id="FWFJ01000019">
    <property type="protein sequence ID" value="SLN49187.1"/>
    <property type="molecule type" value="Genomic_DNA"/>
</dbReference>
<evidence type="ECO:0008006" key="4">
    <source>
        <dbReference type="Google" id="ProtNLM"/>
    </source>
</evidence>
<feature type="compositionally biased region" description="Basic and acidic residues" evidence="1">
    <location>
        <begin position="636"/>
        <end position="648"/>
    </location>
</feature>
<evidence type="ECO:0000256" key="1">
    <source>
        <dbReference type="SAM" id="MobiDB-lite"/>
    </source>
</evidence>
<feature type="compositionally biased region" description="Low complexity" evidence="1">
    <location>
        <begin position="158"/>
        <end position="168"/>
    </location>
</feature>
<dbReference type="PROSITE" id="PS51257">
    <property type="entry name" value="PROKAR_LIPOPROTEIN"/>
    <property type="match status" value="1"/>
</dbReference>
<feature type="compositionally biased region" description="Acidic residues" evidence="1">
    <location>
        <begin position="318"/>
        <end position="348"/>
    </location>
</feature>
<accession>A0A1X6ZE57</accession>
<feature type="compositionally biased region" description="Low complexity" evidence="1">
    <location>
        <begin position="133"/>
        <end position="145"/>
    </location>
</feature>
<keyword evidence="3" id="KW-1185">Reference proteome</keyword>
<dbReference type="AlphaFoldDB" id="A0A1X6ZE57"/>
<reference evidence="3" key="1">
    <citation type="submission" date="2017-03" db="EMBL/GenBank/DDBJ databases">
        <authorList>
            <person name="Rodrigo-Torres L."/>
            <person name="Arahal R.D."/>
            <person name="Lucena T."/>
        </authorList>
    </citation>
    <scope>NUCLEOTIDE SEQUENCE [LARGE SCALE GENOMIC DNA]</scope>
    <source>
        <strain evidence="3">CECT 8370</strain>
    </source>
</reference>
<feature type="compositionally biased region" description="Acidic residues" evidence="1">
    <location>
        <begin position="211"/>
        <end position="222"/>
    </location>
</feature>
<feature type="compositionally biased region" description="Acidic residues" evidence="1">
    <location>
        <begin position="169"/>
        <end position="199"/>
    </location>
</feature>
<name>A0A1X6ZE57_9RHOB</name>
<organism evidence="2 3">
    <name type="scientific">Roseovarius gaetbuli</name>
    <dbReference type="NCBI Taxonomy" id="1356575"/>
    <lineage>
        <taxon>Bacteria</taxon>
        <taxon>Pseudomonadati</taxon>
        <taxon>Pseudomonadota</taxon>
        <taxon>Alphaproteobacteria</taxon>
        <taxon>Rhodobacterales</taxon>
        <taxon>Roseobacteraceae</taxon>
        <taxon>Roseovarius</taxon>
    </lineage>
</organism>